<dbReference type="Proteomes" id="UP000770717">
    <property type="component" value="Unassembled WGS sequence"/>
</dbReference>
<dbReference type="SUPFAM" id="SSF49265">
    <property type="entry name" value="Fibronectin type III"/>
    <property type="match status" value="3"/>
</dbReference>
<organism evidence="14 15">
    <name type="scientific">Eleutherodactylus coqui</name>
    <name type="common">Puerto Rican coqui</name>
    <dbReference type="NCBI Taxonomy" id="57060"/>
    <lineage>
        <taxon>Eukaryota</taxon>
        <taxon>Metazoa</taxon>
        <taxon>Chordata</taxon>
        <taxon>Craniata</taxon>
        <taxon>Vertebrata</taxon>
        <taxon>Euteleostomi</taxon>
        <taxon>Amphibia</taxon>
        <taxon>Batrachia</taxon>
        <taxon>Anura</taxon>
        <taxon>Neobatrachia</taxon>
        <taxon>Hyloidea</taxon>
        <taxon>Eleutherodactylidae</taxon>
        <taxon>Eleutherodactylinae</taxon>
        <taxon>Eleutherodactylus</taxon>
        <taxon>Eleutherodactylus</taxon>
    </lineage>
</organism>
<evidence type="ECO:0000256" key="11">
    <source>
        <dbReference type="ARBA" id="ARBA00023319"/>
    </source>
</evidence>
<dbReference type="InterPro" id="IPR036179">
    <property type="entry name" value="Ig-like_dom_sf"/>
</dbReference>
<keyword evidence="7 12" id="KW-0472">Membrane</keyword>
<dbReference type="Pfam" id="PF06328">
    <property type="entry name" value="Lep_receptor_Ig"/>
    <property type="match status" value="1"/>
</dbReference>
<dbReference type="Pfam" id="PF00041">
    <property type="entry name" value="fn3"/>
    <property type="match status" value="1"/>
</dbReference>
<dbReference type="GO" id="GO:0005886">
    <property type="term" value="C:plasma membrane"/>
    <property type="evidence" value="ECO:0007669"/>
    <property type="project" value="UniProtKB-ARBA"/>
</dbReference>
<keyword evidence="8" id="KW-1015">Disulfide bond</keyword>
<keyword evidence="9" id="KW-0675">Receptor</keyword>
<evidence type="ECO:0000256" key="7">
    <source>
        <dbReference type="ARBA" id="ARBA00023136"/>
    </source>
</evidence>
<comment type="similarity">
    <text evidence="2">Belongs to the type I cytokine receptor family. Type 2 subfamily.</text>
</comment>
<evidence type="ECO:0000256" key="8">
    <source>
        <dbReference type="ARBA" id="ARBA00023157"/>
    </source>
</evidence>
<dbReference type="PROSITE" id="PS01353">
    <property type="entry name" value="HEMATOPO_REC_L_F2"/>
    <property type="match status" value="1"/>
</dbReference>
<dbReference type="EMBL" id="WNTK01000001">
    <property type="protein sequence ID" value="KAG9492868.1"/>
    <property type="molecule type" value="Genomic_DNA"/>
</dbReference>
<feature type="transmembrane region" description="Helical" evidence="12">
    <location>
        <begin position="584"/>
        <end position="606"/>
    </location>
</feature>
<keyword evidence="10" id="KW-0325">Glycoprotein</keyword>
<evidence type="ECO:0000256" key="4">
    <source>
        <dbReference type="ARBA" id="ARBA00022729"/>
    </source>
</evidence>
<name>A0A8J6FRX0_ELECQ</name>
<dbReference type="AlphaFoldDB" id="A0A8J6FRX0"/>
<dbReference type="InterPro" id="IPR010457">
    <property type="entry name" value="IgC2-like_lig-bd"/>
</dbReference>
<keyword evidence="6 12" id="KW-1133">Transmembrane helix</keyword>
<accession>A0A8J6FRX0</accession>
<protein>
    <recommendedName>
        <fullName evidence="13">Fibronectin type-III domain-containing protein</fullName>
    </recommendedName>
</protein>
<dbReference type="OrthoDB" id="9887129at2759"/>
<evidence type="ECO:0000256" key="3">
    <source>
        <dbReference type="ARBA" id="ARBA00022692"/>
    </source>
</evidence>
<evidence type="ECO:0000259" key="13">
    <source>
        <dbReference type="PROSITE" id="PS50853"/>
    </source>
</evidence>
<dbReference type="SUPFAM" id="SSF48726">
    <property type="entry name" value="Immunoglobulin"/>
    <property type="match status" value="1"/>
</dbReference>
<feature type="non-terminal residue" evidence="14">
    <location>
        <position position="1"/>
    </location>
</feature>
<evidence type="ECO:0000313" key="14">
    <source>
        <dbReference type="EMBL" id="KAG9492868.1"/>
    </source>
</evidence>
<sequence>VQSCHINVASSVILIGSPLSASCDCPLFRNRKSDVIWKLDDDFVSCNQYGNVEACAGSVYFPSFNKTSGLLQCYISISDGLQLIDQISIKAGYPPTPPTNLSCLMSITKNLVNCTWQLQKDPLLAENVTLSENNCRTPTSNEYICNALKGENFCTISRQYFYNTRELAVRVTVQNRIGSATSSLCLIPFQEVKLEPIVIKDAKAHKDCVTIQWTFGKADFLTGMRCELRYKIPTEMEWTRPVEISSDVKTMDQCGLLAGTKYDFQIRCVRKNLTGQWSEWGPTTSVTTMESVPTGKLETWWRILEFTHDSLLKVQLMWKQLEKNRANAEHLWYIVKSSSDVNETDNILCNTTILNCTILLPTEKKNVFIWAYNNAGPSPETEITFTARNGTPVSKMQVSSNGDSSLQVMWDPQWLAKGYLLEWYKNAELPNCEIYWKTEQEESRSSILQDIQPYKRYSVRIYPLYTNYIGMARETEVYSKEGAPDHSPEIKLTVNKSQAEVRWEPIPVQKRNGFITNYTVFWIDPSGREESSTVNGSTTKCIIKNLLPLTTYQLFLMSSTSGGSVNGTVRTFQTGVIDAEYTNMMILIFILIGFLIMIFTIIICIMKCERMKSRFWPVVPDPANSQIQKWTSFLEKTPEMTFNISDVSQIITSELNIVEGWQGKNPPLENQVNVNSLEYYGHASSKQTSPEVANKWRHYINVDTVQYAKVITEGYRQQSPPTSVYVRSDSTQPLLCDVSPSPQKYENTWFHFSNHEDNVFLMEEEHMKDFPLLNALQLHED</sequence>
<evidence type="ECO:0000256" key="12">
    <source>
        <dbReference type="SAM" id="Phobius"/>
    </source>
</evidence>
<comment type="caution">
    <text evidence="14">The sequence shown here is derived from an EMBL/GenBank/DDBJ whole genome shotgun (WGS) entry which is preliminary data.</text>
</comment>
<feature type="domain" description="Fibronectin type-III" evidence="13">
    <location>
        <begin position="193"/>
        <end position="291"/>
    </location>
</feature>
<reference evidence="14" key="1">
    <citation type="thesis" date="2020" institute="ProQuest LLC" country="789 East Eisenhower Parkway, Ann Arbor, MI, USA">
        <title>Comparative Genomics and Chromosome Evolution.</title>
        <authorList>
            <person name="Mudd A.B."/>
        </authorList>
    </citation>
    <scope>NUCLEOTIDE SEQUENCE</scope>
    <source>
        <strain evidence="14">HN-11 Male</strain>
        <tissue evidence="14">Kidney and liver</tissue>
    </source>
</reference>
<evidence type="ECO:0000313" key="15">
    <source>
        <dbReference type="Proteomes" id="UP000770717"/>
    </source>
</evidence>
<evidence type="ECO:0000256" key="5">
    <source>
        <dbReference type="ARBA" id="ARBA00022737"/>
    </source>
</evidence>
<dbReference type="CDD" id="cd00063">
    <property type="entry name" value="FN3"/>
    <property type="match status" value="3"/>
</dbReference>
<keyword evidence="15" id="KW-1185">Reference proteome</keyword>
<feature type="domain" description="Fibronectin type-III" evidence="13">
    <location>
        <begin position="392"/>
        <end position="483"/>
    </location>
</feature>
<gene>
    <name evidence="14" type="ORF">GDO78_001036</name>
</gene>
<evidence type="ECO:0000256" key="10">
    <source>
        <dbReference type="ARBA" id="ARBA00023180"/>
    </source>
</evidence>
<dbReference type="InterPro" id="IPR003961">
    <property type="entry name" value="FN3_dom"/>
</dbReference>
<dbReference type="PANTHER" id="PTHR48423">
    <property type="entry name" value="INTERLEUKIN-27 RECEPTOR SUBUNIT ALPHA"/>
    <property type="match status" value="1"/>
</dbReference>
<proteinExistence type="inferred from homology"/>
<keyword evidence="5" id="KW-0677">Repeat</keyword>
<evidence type="ECO:0000256" key="9">
    <source>
        <dbReference type="ARBA" id="ARBA00023170"/>
    </source>
</evidence>
<dbReference type="InterPro" id="IPR036116">
    <property type="entry name" value="FN3_sf"/>
</dbReference>
<evidence type="ECO:0000256" key="1">
    <source>
        <dbReference type="ARBA" id="ARBA00004479"/>
    </source>
</evidence>
<keyword evidence="3 12" id="KW-0812">Transmembrane</keyword>
<feature type="domain" description="Fibronectin type-III" evidence="13">
    <location>
        <begin position="484"/>
        <end position="577"/>
    </location>
</feature>
<dbReference type="InterPro" id="IPR013783">
    <property type="entry name" value="Ig-like_fold"/>
</dbReference>
<evidence type="ECO:0000256" key="6">
    <source>
        <dbReference type="ARBA" id="ARBA00022989"/>
    </source>
</evidence>
<comment type="subcellular location">
    <subcellularLocation>
        <location evidence="1">Membrane</location>
        <topology evidence="1">Single-pass type I membrane protein</topology>
    </subcellularLocation>
</comment>
<dbReference type="PROSITE" id="PS50853">
    <property type="entry name" value="FN3"/>
    <property type="match status" value="3"/>
</dbReference>
<dbReference type="PANTHER" id="PTHR48423:SF1">
    <property type="entry name" value="INTERLEUKIN-27 RECEPTOR SUBUNIT ALPHA"/>
    <property type="match status" value="1"/>
</dbReference>
<dbReference type="SMART" id="SM00060">
    <property type="entry name" value="FN3"/>
    <property type="match status" value="3"/>
</dbReference>
<dbReference type="Gene3D" id="2.60.40.10">
    <property type="entry name" value="Immunoglobulins"/>
    <property type="match status" value="6"/>
</dbReference>
<dbReference type="InterPro" id="IPR052672">
    <property type="entry name" value="Type1_Cytokine_Rcpt_Type2"/>
</dbReference>
<keyword evidence="11" id="KW-0393">Immunoglobulin domain</keyword>
<evidence type="ECO:0000256" key="2">
    <source>
        <dbReference type="ARBA" id="ARBA00008921"/>
    </source>
</evidence>
<keyword evidence="4" id="KW-0732">Signal</keyword>
<dbReference type="InterPro" id="IPR003529">
    <property type="entry name" value="Hematopoietin_rcpt_Gp130_CS"/>
</dbReference>
<dbReference type="GO" id="GO:0004896">
    <property type="term" value="F:cytokine receptor activity"/>
    <property type="evidence" value="ECO:0007669"/>
    <property type="project" value="InterPro"/>
</dbReference>